<dbReference type="RefSeq" id="WP_197007878.1">
    <property type="nucleotide sequence ID" value="NZ_BONS01000013.1"/>
</dbReference>
<dbReference type="Proteomes" id="UP000622552">
    <property type="component" value="Unassembled WGS sequence"/>
</dbReference>
<accession>A0A8J7GZ05</accession>
<feature type="signal peptide" evidence="1">
    <location>
        <begin position="1"/>
        <end position="26"/>
    </location>
</feature>
<dbReference type="InterPro" id="IPR006311">
    <property type="entry name" value="TAT_signal"/>
</dbReference>
<organism evidence="2 3">
    <name type="scientific">Longispora fulva</name>
    <dbReference type="NCBI Taxonomy" id="619741"/>
    <lineage>
        <taxon>Bacteria</taxon>
        <taxon>Bacillati</taxon>
        <taxon>Actinomycetota</taxon>
        <taxon>Actinomycetes</taxon>
        <taxon>Micromonosporales</taxon>
        <taxon>Micromonosporaceae</taxon>
        <taxon>Longispora</taxon>
    </lineage>
</organism>
<feature type="chain" id="PRO_5035212565" evidence="1">
    <location>
        <begin position="27"/>
        <end position="437"/>
    </location>
</feature>
<dbReference type="PANTHER" id="PTHR43649">
    <property type="entry name" value="ARABINOSE-BINDING PROTEIN-RELATED"/>
    <property type="match status" value="1"/>
</dbReference>
<dbReference type="Pfam" id="PF01547">
    <property type="entry name" value="SBP_bac_1"/>
    <property type="match status" value="1"/>
</dbReference>
<keyword evidence="1" id="KW-0732">Signal</keyword>
<dbReference type="InterPro" id="IPR050490">
    <property type="entry name" value="Bact_solute-bd_prot1"/>
</dbReference>
<evidence type="ECO:0000313" key="3">
    <source>
        <dbReference type="Proteomes" id="UP000622552"/>
    </source>
</evidence>
<comment type="caution">
    <text evidence="2">The sequence shown here is derived from an EMBL/GenBank/DDBJ whole genome shotgun (WGS) entry which is preliminary data.</text>
</comment>
<dbReference type="SUPFAM" id="SSF53850">
    <property type="entry name" value="Periplasmic binding protein-like II"/>
    <property type="match status" value="1"/>
</dbReference>
<dbReference type="CDD" id="cd13585">
    <property type="entry name" value="PBP2_TMBP_like"/>
    <property type="match status" value="1"/>
</dbReference>
<dbReference type="PANTHER" id="PTHR43649:SF12">
    <property type="entry name" value="DIACETYLCHITOBIOSE BINDING PROTEIN DASA"/>
    <property type="match status" value="1"/>
</dbReference>
<dbReference type="InterPro" id="IPR006059">
    <property type="entry name" value="SBP"/>
</dbReference>
<dbReference type="PROSITE" id="PS51318">
    <property type="entry name" value="TAT"/>
    <property type="match status" value="1"/>
</dbReference>
<name>A0A8J7GZ05_9ACTN</name>
<evidence type="ECO:0000256" key="1">
    <source>
        <dbReference type="SAM" id="SignalP"/>
    </source>
</evidence>
<dbReference type="PROSITE" id="PS51257">
    <property type="entry name" value="PROKAR_LIPOPROTEIN"/>
    <property type="match status" value="1"/>
</dbReference>
<reference evidence="2" key="1">
    <citation type="submission" date="2020-11" db="EMBL/GenBank/DDBJ databases">
        <title>Sequencing the genomes of 1000 actinobacteria strains.</title>
        <authorList>
            <person name="Klenk H.-P."/>
        </authorList>
    </citation>
    <scope>NUCLEOTIDE SEQUENCE</scope>
    <source>
        <strain evidence="2">DSM 45356</strain>
    </source>
</reference>
<dbReference type="Gene3D" id="3.40.190.10">
    <property type="entry name" value="Periplasmic binding protein-like II"/>
    <property type="match status" value="1"/>
</dbReference>
<keyword evidence="3" id="KW-1185">Reference proteome</keyword>
<proteinExistence type="predicted"/>
<dbReference type="EMBL" id="JADOUF010000001">
    <property type="protein sequence ID" value="MBG6141470.1"/>
    <property type="molecule type" value="Genomic_DNA"/>
</dbReference>
<evidence type="ECO:0000313" key="2">
    <source>
        <dbReference type="EMBL" id="MBG6141470.1"/>
    </source>
</evidence>
<dbReference type="AlphaFoldDB" id="A0A8J7GZ05"/>
<sequence length="437" mass="45927">MTLTRRHTLSLTALGLLGAAAGCATGSPKKSAKQATEGRELTGTVTIWAWDVAATALKRLGPQFTALHPKVTIEVTDIGYDNAYDKMAIGLKSGSGLADVLTVETDHMQTYAAQFPTGFLDLTSVASSMKADFDPSKWSASSDRTGKLFSLPWDSGTAGLFYRTDLFATAGIDPRSLATWDDLITAGTAILARTGAKLLVSDVSNGAGPVPMIMQQQGAGYFNASGDITLDSSATLAAIDIVKRLNDAGLILNVKGWDALVSANKDGKVACAPSGVWWAGTLATEMPELSGKFGVMPLPAVAGGGGRTANNGGSTLAVPSQSKNPDAAWAFVRFCLADVGNQVSMMKAEGLFPAYLPALRDPFFDAPQKYFGDATIYRMFREQTPKIPTITYTDDYAKAGDLLDSVVPGVLLRGKDPKAELKGAAAQLAGQTKRKLA</sequence>
<protein>
    <submittedName>
        <fullName evidence="2">Lactose/L-arabinose transport system substrate-binding protein</fullName>
    </submittedName>
</protein>
<gene>
    <name evidence="2" type="ORF">IW245_007664</name>
</gene>